<evidence type="ECO:0000256" key="2">
    <source>
        <dbReference type="ARBA" id="ARBA00022490"/>
    </source>
</evidence>
<dbReference type="InterPro" id="IPR027417">
    <property type="entry name" value="P-loop_NTPase"/>
</dbReference>
<evidence type="ECO:0000256" key="11">
    <source>
        <dbReference type="ARBA" id="ARBA00022881"/>
    </source>
</evidence>
<evidence type="ECO:0000256" key="4">
    <source>
        <dbReference type="ARBA" id="ARBA00022737"/>
    </source>
</evidence>
<dbReference type="PANTHER" id="PTHR43152:SF3">
    <property type="entry name" value="UVRABC SYSTEM PROTEIN A"/>
    <property type="match status" value="1"/>
</dbReference>
<evidence type="ECO:0000259" key="17">
    <source>
        <dbReference type="PROSITE" id="PS50893"/>
    </source>
</evidence>
<evidence type="ECO:0000256" key="10">
    <source>
        <dbReference type="ARBA" id="ARBA00022840"/>
    </source>
</evidence>
<dbReference type="GO" id="GO:0003677">
    <property type="term" value="F:DNA binding"/>
    <property type="evidence" value="ECO:0007669"/>
    <property type="project" value="UniProtKB-KW"/>
</dbReference>
<evidence type="ECO:0000256" key="9">
    <source>
        <dbReference type="ARBA" id="ARBA00022833"/>
    </source>
</evidence>
<keyword evidence="10" id="KW-0067">ATP-binding</keyword>
<comment type="subcellular location">
    <subcellularLocation>
        <location evidence="1">Cytoplasm</location>
    </subcellularLocation>
</comment>
<evidence type="ECO:0000256" key="1">
    <source>
        <dbReference type="ARBA" id="ARBA00004496"/>
    </source>
</evidence>
<reference evidence="18 19" key="1">
    <citation type="journal article" date="2014" name="Genome Announc.">
        <title>Draft Genome Sequence of Paenibacillus pini JCM 16418T, Isolated from the Rhizosphere of Pine Tree.</title>
        <authorList>
            <person name="Yuki M."/>
            <person name="Oshima K."/>
            <person name="Suda W."/>
            <person name="Oshida Y."/>
            <person name="Kitamura K."/>
            <person name="Iida Y."/>
            <person name="Hattori M."/>
            <person name="Ohkuma M."/>
        </authorList>
    </citation>
    <scope>NUCLEOTIDE SEQUENCE [LARGE SCALE GENOMIC DNA]</scope>
    <source>
        <strain evidence="18 19">JCM 16418</strain>
    </source>
</reference>
<dbReference type="InterPro" id="IPR017871">
    <property type="entry name" value="ABC_transporter-like_CS"/>
</dbReference>
<dbReference type="eggNOG" id="COG0178">
    <property type="taxonomic scope" value="Bacteria"/>
</dbReference>
<evidence type="ECO:0000256" key="12">
    <source>
        <dbReference type="ARBA" id="ARBA00023125"/>
    </source>
</evidence>
<evidence type="ECO:0000256" key="14">
    <source>
        <dbReference type="ARBA" id="ARBA00038000"/>
    </source>
</evidence>
<evidence type="ECO:0000256" key="5">
    <source>
        <dbReference type="ARBA" id="ARBA00022741"/>
    </source>
</evidence>
<name>W7YL93_9BACL</name>
<keyword evidence="3" id="KW-0479">Metal-binding</keyword>
<comment type="similarity">
    <text evidence="14">Belongs to the ABC transporter superfamily. UvrA family.</text>
</comment>
<keyword evidence="13" id="KW-0234">DNA repair</keyword>
<dbReference type="GO" id="GO:0004518">
    <property type="term" value="F:nuclease activity"/>
    <property type="evidence" value="ECO:0007669"/>
    <property type="project" value="UniProtKB-KW"/>
</dbReference>
<feature type="domain" description="ABC transporter" evidence="17">
    <location>
        <begin position="316"/>
        <end position="654"/>
    </location>
</feature>
<dbReference type="GO" id="GO:0005737">
    <property type="term" value="C:cytoplasm"/>
    <property type="evidence" value="ECO:0007669"/>
    <property type="project" value="UniProtKB-SubCell"/>
</dbReference>
<keyword evidence="12" id="KW-0238">DNA-binding</keyword>
<accession>W7YL93</accession>
<dbReference type="Pfam" id="PF00005">
    <property type="entry name" value="ABC_tran"/>
    <property type="match status" value="1"/>
</dbReference>
<evidence type="ECO:0000256" key="8">
    <source>
        <dbReference type="ARBA" id="ARBA00022771"/>
    </source>
</evidence>
<feature type="domain" description="ABC transporter" evidence="17">
    <location>
        <begin position="12"/>
        <end position="311"/>
    </location>
</feature>
<dbReference type="PROSITE" id="PS50893">
    <property type="entry name" value="ABC_TRANSPORTER_2"/>
    <property type="match status" value="2"/>
</dbReference>
<dbReference type="GO" id="GO:0008270">
    <property type="term" value="F:zinc ion binding"/>
    <property type="evidence" value="ECO:0007669"/>
    <property type="project" value="UniProtKB-KW"/>
</dbReference>
<keyword evidence="7" id="KW-0228">DNA excision</keyword>
<keyword evidence="8" id="KW-0863">Zinc-finger</keyword>
<dbReference type="STRING" id="1236976.JCM16418_3449"/>
<evidence type="ECO:0000256" key="7">
    <source>
        <dbReference type="ARBA" id="ARBA00022769"/>
    </source>
</evidence>
<dbReference type="Pfam" id="PF17755">
    <property type="entry name" value="UvrA_DNA-bind"/>
    <property type="match status" value="1"/>
</dbReference>
<dbReference type="InterPro" id="IPR041552">
    <property type="entry name" value="UvrA_DNA-bd"/>
</dbReference>
<dbReference type="AlphaFoldDB" id="W7YL93"/>
<dbReference type="Gene3D" id="3.40.50.300">
    <property type="entry name" value="P-loop containing nucleotide triphosphate hydrolases"/>
    <property type="match status" value="2"/>
</dbReference>
<evidence type="ECO:0000313" key="19">
    <source>
        <dbReference type="Proteomes" id="UP000019364"/>
    </source>
</evidence>
<dbReference type="Proteomes" id="UP000019364">
    <property type="component" value="Unassembled WGS sequence"/>
</dbReference>
<dbReference type="PANTHER" id="PTHR43152">
    <property type="entry name" value="UVRABC SYSTEM PROTEIN A"/>
    <property type="match status" value="1"/>
</dbReference>
<dbReference type="NCBIfam" id="TIGR00630">
    <property type="entry name" value="uvra"/>
    <property type="match status" value="1"/>
</dbReference>
<evidence type="ECO:0000256" key="13">
    <source>
        <dbReference type="ARBA" id="ARBA00023204"/>
    </source>
</evidence>
<dbReference type="EMBL" id="BAVZ01000011">
    <property type="protein sequence ID" value="GAF09312.1"/>
    <property type="molecule type" value="Genomic_DNA"/>
</dbReference>
<dbReference type="Gene3D" id="1.20.1580.10">
    <property type="entry name" value="ABC transporter ATPase like domain"/>
    <property type="match status" value="1"/>
</dbReference>
<comment type="caution">
    <text evidence="18">The sequence shown here is derived from an EMBL/GenBank/DDBJ whole genome shotgun (WGS) entry which is preliminary data.</text>
</comment>
<dbReference type="InterPro" id="IPR004602">
    <property type="entry name" value="UvrA"/>
</dbReference>
<evidence type="ECO:0000256" key="16">
    <source>
        <dbReference type="ARBA" id="ARBA00042156"/>
    </source>
</evidence>
<protein>
    <recommendedName>
        <fullName evidence="15">UvrABC system protein A</fullName>
    </recommendedName>
    <alternativeName>
        <fullName evidence="16">Excinuclease ABC subunit A</fullName>
    </alternativeName>
</protein>
<keyword evidence="11" id="KW-0267">Excision nuclease</keyword>
<dbReference type="GO" id="GO:0016887">
    <property type="term" value="F:ATP hydrolysis activity"/>
    <property type="evidence" value="ECO:0007669"/>
    <property type="project" value="InterPro"/>
</dbReference>
<keyword evidence="4" id="KW-0677">Repeat</keyword>
<evidence type="ECO:0000256" key="3">
    <source>
        <dbReference type="ARBA" id="ARBA00022723"/>
    </source>
</evidence>
<dbReference type="InterPro" id="IPR003439">
    <property type="entry name" value="ABC_transporter-like_ATP-bd"/>
</dbReference>
<dbReference type="GO" id="GO:0006289">
    <property type="term" value="P:nucleotide-excision repair"/>
    <property type="evidence" value="ECO:0007669"/>
    <property type="project" value="InterPro"/>
</dbReference>
<keyword evidence="2" id="KW-0963">Cytoplasm</keyword>
<organism evidence="18 19">
    <name type="scientific">Paenibacillus pini JCM 16418</name>
    <dbReference type="NCBI Taxonomy" id="1236976"/>
    <lineage>
        <taxon>Bacteria</taxon>
        <taxon>Bacillati</taxon>
        <taxon>Bacillota</taxon>
        <taxon>Bacilli</taxon>
        <taxon>Bacillales</taxon>
        <taxon>Paenibacillaceae</taxon>
        <taxon>Paenibacillus</taxon>
    </lineage>
</organism>
<evidence type="ECO:0000313" key="18">
    <source>
        <dbReference type="EMBL" id="GAF09312.1"/>
    </source>
</evidence>
<evidence type="ECO:0000256" key="15">
    <source>
        <dbReference type="ARBA" id="ARBA00039316"/>
    </source>
</evidence>
<keyword evidence="19" id="KW-1185">Reference proteome</keyword>
<proteinExistence type="inferred from homology"/>
<keyword evidence="5" id="KW-0547">Nucleotide-binding</keyword>
<dbReference type="SUPFAM" id="SSF52540">
    <property type="entry name" value="P-loop containing nucleoside triphosphate hydrolases"/>
    <property type="match status" value="2"/>
</dbReference>
<keyword evidence="6" id="KW-0227">DNA damage</keyword>
<dbReference type="PROSITE" id="PS00211">
    <property type="entry name" value="ABC_TRANSPORTER_1"/>
    <property type="match status" value="1"/>
</dbReference>
<sequence length="661" mass="72203">MTCSGLGHVASINEEAVFNQELSLQDGGVASLHGVHRDIQTRILVAAGKHFGFDFDPAQLLKDYGEIQRDLLYHGVESDAFKRHFPDKKPIQGTKFEGVIPGLWRRYKEKEGDTGAQEKEGFFQEKLCPDCLGTRLKKEVRLVHVAGASIAEVSDWSLSDVFEWTNGLQKALPKEGLHLLEPILHDMPTRLKRILDVGLGYLSLNRQTVSLSGGEAQRLRLASLLGSGLTGVLYILDEPTTGLHPRDTAGLIRVLQELRDLGNTVLVIEHDIDMMRAADHVIDIGPGAGLQGGTVVGEGSLENLMSSELSVTGAYLRNERMQTSAPSRRKGNGQYITINNAKSRNIDISSVSIPLECLVAVTGVSGSGKSTLVFDILAQGGSKEHKAEGYSEITGFDQIGHIVIFDQSPMGRIQRSNVATYTDVFSHLRKLFAGLPEAKERKLTAKHFSFNTPGGRCETCQGLGVLSVDMNFLPDLEVKCPDCKGRRFTNEVLQVQYKGLSISDVLNMSVQESLPILKDEAKMAGIIEMLCEVGLGYLHWGQSVKTLSGGEGQRIRLAKELSKPSKHHTLYLLDEPTTGLHPSDIKQLQVLLDKLVDTGNTVVVVEHSLELIRECDWVIDIGPEGGDAGGELVAEGTPEEVAKVKSSYTGMFLKRILAEGI</sequence>
<gene>
    <name evidence="18" type="ORF">JCM16418_3449</name>
</gene>
<dbReference type="GO" id="GO:0009380">
    <property type="term" value="C:excinuclease repair complex"/>
    <property type="evidence" value="ECO:0007669"/>
    <property type="project" value="InterPro"/>
</dbReference>
<evidence type="ECO:0000256" key="6">
    <source>
        <dbReference type="ARBA" id="ARBA00022763"/>
    </source>
</evidence>
<keyword evidence="9" id="KW-0862">Zinc</keyword>
<dbReference type="GO" id="GO:0005524">
    <property type="term" value="F:ATP binding"/>
    <property type="evidence" value="ECO:0007669"/>
    <property type="project" value="UniProtKB-KW"/>
</dbReference>